<dbReference type="Proteomes" id="UP000199615">
    <property type="component" value="Unassembled WGS sequence"/>
</dbReference>
<organism evidence="1 2">
    <name type="scientific">Rhodopseudomonas pseudopalustris</name>
    <dbReference type="NCBI Taxonomy" id="1513892"/>
    <lineage>
        <taxon>Bacteria</taxon>
        <taxon>Pseudomonadati</taxon>
        <taxon>Pseudomonadota</taxon>
        <taxon>Alphaproteobacteria</taxon>
        <taxon>Hyphomicrobiales</taxon>
        <taxon>Nitrobacteraceae</taxon>
        <taxon>Rhodopseudomonas</taxon>
    </lineage>
</organism>
<evidence type="ECO:0000313" key="2">
    <source>
        <dbReference type="Proteomes" id="UP000199615"/>
    </source>
</evidence>
<reference evidence="2" key="1">
    <citation type="submission" date="2016-10" db="EMBL/GenBank/DDBJ databases">
        <authorList>
            <person name="Varghese N."/>
            <person name="Submissions S."/>
        </authorList>
    </citation>
    <scope>NUCLEOTIDE SEQUENCE [LARGE SCALE GENOMIC DNA]</scope>
    <source>
        <strain evidence="2">DSM 123</strain>
    </source>
</reference>
<evidence type="ECO:0000313" key="1">
    <source>
        <dbReference type="EMBL" id="SEP37883.1"/>
    </source>
</evidence>
<dbReference type="OrthoDB" id="8454620at2"/>
<dbReference type="AlphaFoldDB" id="A0A1H8XDH6"/>
<accession>A0A1H8XDH6</accession>
<gene>
    <name evidence="1" type="ORF">SAMN05444123_1219</name>
</gene>
<name>A0A1H8XDH6_9BRAD</name>
<sequence length="92" mass="9871">MEQTEPPSCSSHIVLIGKNHRGGWVALEQTGRYGGLFVSRAAALKFALLQNGSHPETIFDAAHVLELSLNGIPSSPRLASRIEHAAPCRRAA</sequence>
<proteinExistence type="predicted"/>
<protein>
    <submittedName>
        <fullName evidence="1">Uncharacterized protein</fullName>
    </submittedName>
</protein>
<keyword evidence="2" id="KW-1185">Reference proteome</keyword>
<dbReference type="EMBL" id="FODT01000021">
    <property type="protein sequence ID" value="SEP37883.1"/>
    <property type="molecule type" value="Genomic_DNA"/>
</dbReference>
<dbReference type="RefSeq" id="WP_011501085.1">
    <property type="nucleotide sequence ID" value="NZ_FODT01000021.1"/>
</dbReference>